<feature type="domain" description="Peptidoglycan binding-like" evidence="2">
    <location>
        <begin position="212"/>
        <end position="263"/>
    </location>
</feature>
<protein>
    <recommendedName>
        <fullName evidence="6">DUF882 domain-containing protein</fullName>
    </recommendedName>
</protein>
<dbReference type="Proteomes" id="UP000697995">
    <property type="component" value="Unassembled WGS sequence"/>
</dbReference>
<feature type="compositionally biased region" description="Basic residues" evidence="1">
    <location>
        <begin position="135"/>
        <end position="153"/>
    </location>
</feature>
<dbReference type="SUPFAM" id="SSF53955">
    <property type="entry name" value="Lysozyme-like"/>
    <property type="match status" value="1"/>
</dbReference>
<feature type="domain" description="Peptidase M15A C-terminal" evidence="3">
    <location>
        <begin position="603"/>
        <end position="697"/>
    </location>
</feature>
<dbReference type="SUPFAM" id="SSF55166">
    <property type="entry name" value="Hedgehog/DD-peptidase"/>
    <property type="match status" value="1"/>
</dbReference>
<evidence type="ECO:0000313" key="5">
    <source>
        <dbReference type="Proteomes" id="UP000697995"/>
    </source>
</evidence>
<evidence type="ECO:0000259" key="3">
    <source>
        <dbReference type="Pfam" id="PF08291"/>
    </source>
</evidence>
<organism evidence="4 5">
    <name type="scientific">Paracraurococcus ruber</name>
    <dbReference type="NCBI Taxonomy" id="77675"/>
    <lineage>
        <taxon>Bacteria</taxon>
        <taxon>Pseudomonadati</taxon>
        <taxon>Pseudomonadota</taxon>
        <taxon>Alphaproteobacteria</taxon>
        <taxon>Acetobacterales</taxon>
        <taxon>Roseomonadaceae</taxon>
        <taxon>Paracraurococcus</taxon>
    </lineage>
</organism>
<dbReference type="InterPro" id="IPR013230">
    <property type="entry name" value="Peptidase_M15A_C"/>
</dbReference>
<dbReference type="EMBL" id="NRSG01000164">
    <property type="protein sequence ID" value="MBK1660304.1"/>
    <property type="molecule type" value="Genomic_DNA"/>
</dbReference>
<evidence type="ECO:0008006" key="6">
    <source>
        <dbReference type="Google" id="ProtNLM"/>
    </source>
</evidence>
<feature type="region of interest" description="Disordered" evidence="1">
    <location>
        <begin position="1"/>
        <end position="57"/>
    </location>
</feature>
<sequence length="707" mass="74245">MSRGTTDTPTPPRGPQPRATIACRPAEPVPCRRGRCRARLPPSPAPPAPPRSGCRSPWRTATAPVIRIDEHPHPLGCVHLSGICSRVPNPKSAATGGALRFGPPAFVCGGLLIRGVRSGWLRTPRAGHEPETGRRGARRRPSRPRRRRGRRAGRRDPAARPPSRAAGDACAPPHWFGSVTLVSSAAGSAGRGDGMIIGRAAAGDRLVQGPVTLALQAALTRAGQALDGDGVFGGDTDRALRRWQAANGLPATGQLDADGWRRLAGSEPPSIFDLCLSITADFEGTSFDRVVGNFDGAGITFGLIGFTLVNGELKKLLTAIEAGRPGAVAGAFGQLFPELMDILDAPKARKLAWADDISRGASKGAVDPHWEAAFKRLGASPEARRAQMLRAYTVYWQAARSLAALVVGGGAMTALDAALFFDIAVQNSVSAEERAALAALATGGTAGAERRAAVARIIADGSSARFRADVLARKLTFSQSQGTVHGSRYSLDVWGLDDRPLPQGALDAPSRIIDSIAGGKGGTGDVALAPDSEAGEAATVSLPPALPVPASAAASPHAGWDLYAEFRAFVATLGLRHFSPDELLFLGSQQAGGKCAGLNTHPPRELWPSIAPTAAVLDRLRGDLGVPIRILSAYRSPAYNQCIDGSASNSMHMRYNAIDFACQTGTPADWAARLQDYRSRAIFRGGIGVYRSFVHVDTRGVNATWTG</sequence>
<accession>A0ABS1D332</accession>
<dbReference type="InterPro" id="IPR023346">
    <property type="entry name" value="Lysozyme-like_dom_sf"/>
</dbReference>
<reference evidence="4 5" key="1">
    <citation type="journal article" date="2020" name="Microorganisms">
        <title>Osmotic Adaptation and Compatible Solute Biosynthesis of Phototrophic Bacteria as Revealed from Genome Analyses.</title>
        <authorList>
            <person name="Imhoff J.F."/>
            <person name="Rahn T."/>
            <person name="Kunzel S."/>
            <person name="Keller A."/>
            <person name="Neulinger S.C."/>
        </authorList>
    </citation>
    <scope>NUCLEOTIDE SEQUENCE [LARGE SCALE GENOMIC DNA]</scope>
    <source>
        <strain evidence="4 5">DSM 15382</strain>
    </source>
</reference>
<feature type="compositionally biased region" description="Pro residues" evidence="1">
    <location>
        <begin position="41"/>
        <end position="50"/>
    </location>
</feature>
<comment type="caution">
    <text evidence="4">The sequence shown here is derived from an EMBL/GenBank/DDBJ whole genome shotgun (WGS) entry which is preliminary data.</text>
</comment>
<evidence type="ECO:0000259" key="2">
    <source>
        <dbReference type="Pfam" id="PF01471"/>
    </source>
</evidence>
<evidence type="ECO:0000313" key="4">
    <source>
        <dbReference type="EMBL" id="MBK1660304.1"/>
    </source>
</evidence>
<dbReference type="InterPro" id="IPR009045">
    <property type="entry name" value="Zn_M74/Hedgehog-like"/>
</dbReference>
<proteinExistence type="predicted"/>
<keyword evidence="5" id="KW-1185">Reference proteome</keyword>
<dbReference type="Pfam" id="PF08291">
    <property type="entry name" value="Peptidase_M15_3"/>
    <property type="match status" value="1"/>
</dbReference>
<dbReference type="SUPFAM" id="SSF47090">
    <property type="entry name" value="PGBD-like"/>
    <property type="match status" value="1"/>
</dbReference>
<feature type="region of interest" description="Disordered" evidence="1">
    <location>
        <begin position="122"/>
        <end position="171"/>
    </location>
</feature>
<dbReference type="InterPro" id="IPR002477">
    <property type="entry name" value="Peptidoglycan-bd-like"/>
</dbReference>
<evidence type="ECO:0000256" key="1">
    <source>
        <dbReference type="SAM" id="MobiDB-lite"/>
    </source>
</evidence>
<dbReference type="InterPro" id="IPR036366">
    <property type="entry name" value="PGBDSf"/>
</dbReference>
<name>A0ABS1D332_9PROT</name>
<dbReference type="Pfam" id="PF01471">
    <property type="entry name" value="PG_binding_1"/>
    <property type="match status" value="1"/>
</dbReference>
<dbReference type="Gene3D" id="1.10.101.10">
    <property type="entry name" value="PGBD-like superfamily/PGBD"/>
    <property type="match status" value="1"/>
</dbReference>
<gene>
    <name evidence="4" type="ORF">CKO45_18915</name>
</gene>
<dbReference type="InterPro" id="IPR036365">
    <property type="entry name" value="PGBD-like_sf"/>
</dbReference>
<dbReference type="Gene3D" id="3.30.1380.10">
    <property type="match status" value="1"/>
</dbReference>